<evidence type="ECO:0000313" key="5">
    <source>
        <dbReference type="EMBL" id="GAF98699.1"/>
    </source>
</evidence>
<dbReference type="PANTHER" id="PTHR43178">
    <property type="entry name" value="DIHYDROLIPOAMIDE ACETYLTRANSFERASE COMPONENT OF PYRUVATE DEHYDROGENASE COMPLEX"/>
    <property type="match status" value="1"/>
</dbReference>
<reference evidence="5" key="1">
    <citation type="journal article" date="2014" name="Front. Microbiol.">
        <title>High frequency of phylogenetically diverse reductive dehalogenase-homologous genes in deep subseafloor sedimentary metagenomes.</title>
        <authorList>
            <person name="Kawai M."/>
            <person name="Futagami T."/>
            <person name="Toyoda A."/>
            <person name="Takaki Y."/>
            <person name="Nishi S."/>
            <person name="Hori S."/>
            <person name="Arai W."/>
            <person name="Tsubouchi T."/>
            <person name="Morono Y."/>
            <person name="Uchiyama I."/>
            <person name="Ito T."/>
            <person name="Fujiyama A."/>
            <person name="Inagaki F."/>
            <person name="Takami H."/>
        </authorList>
    </citation>
    <scope>NUCLEOTIDE SEQUENCE</scope>
    <source>
        <strain evidence="5">Expedition CK06-06</strain>
    </source>
</reference>
<protein>
    <recommendedName>
        <fullName evidence="4">2-oxoacid dehydrogenase acyltransferase catalytic domain-containing protein</fullName>
    </recommendedName>
</protein>
<evidence type="ECO:0000256" key="3">
    <source>
        <dbReference type="ARBA" id="ARBA00023315"/>
    </source>
</evidence>
<keyword evidence="2" id="KW-0808">Transferase</keyword>
<comment type="caution">
    <text evidence="5">The sequence shown here is derived from an EMBL/GenBank/DDBJ whole genome shotgun (WGS) entry which is preliminary data.</text>
</comment>
<dbReference type="InterPro" id="IPR001078">
    <property type="entry name" value="2-oxoacid_DH_actylTfrase"/>
</dbReference>
<proteinExistence type="predicted"/>
<dbReference type="InterPro" id="IPR050743">
    <property type="entry name" value="2-oxoacid_DH_E2_comp"/>
</dbReference>
<dbReference type="InterPro" id="IPR023213">
    <property type="entry name" value="CAT-like_dom_sf"/>
</dbReference>
<evidence type="ECO:0000256" key="1">
    <source>
        <dbReference type="ARBA" id="ARBA00001938"/>
    </source>
</evidence>
<dbReference type="GO" id="GO:0005739">
    <property type="term" value="C:mitochondrion"/>
    <property type="evidence" value="ECO:0007669"/>
    <property type="project" value="TreeGrafter"/>
</dbReference>
<organism evidence="5">
    <name type="scientific">marine sediment metagenome</name>
    <dbReference type="NCBI Taxonomy" id="412755"/>
    <lineage>
        <taxon>unclassified sequences</taxon>
        <taxon>metagenomes</taxon>
        <taxon>ecological metagenomes</taxon>
    </lineage>
</organism>
<dbReference type="GO" id="GO:0016407">
    <property type="term" value="F:acetyltransferase activity"/>
    <property type="evidence" value="ECO:0007669"/>
    <property type="project" value="TreeGrafter"/>
</dbReference>
<comment type="cofactor">
    <cofactor evidence="1">
        <name>(R)-lipoate</name>
        <dbReference type="ChEBI" id="CHEBI:83088"/>
    </cofactor>
</comment>
<dbReference type="EMBL" id="BARS01010947">
    <property type="protein sequence ID" value="GAF98699.1"/>
    <property type="molecule type" value="Genomic_DNA"/>
</dbReference>
<feature type="non-terminal residue" evidence="5">
    <location>
        <position position="143"/>
    </location>
</feature>
<feature type="domain" description="2-oxoacid dehydrogenase acyltransferase catalytic" evidence="4">
    <location>
        <begin position="4"/>
        <end position="142"/>
    </location>
</feature>
<keyword evidence="3" id="KW-0012">Acyltransferase</keyword>
<name>X0TZI3_9ZZZZ</name>
<accession>X0TZI3</accession>
<dbReference type="GO" id="GO:0031405">
    <property type="term" value="F:lipoic acid binding"/>
    <property type="evidence" value="ECO:0007669"/>
    <property type="project" value="TreeGrafter"/>
</dbReference>
<gene>
    <name evidence="5" type="ORF">S01H1_20106</name>
</gene>
<sequence length="143" mass="15528">MHLRPRLRKSLGVKITTNTFYIRATALAVKKYPLMVGKINGDKIKIAEDINVGFAVSASYGLVVPVIKNADQKSLPELAKLENQLTQKAHSRTLTFDDIQGETIALSNLGSFDIDSFIGIIPPPASTIISVGNPIEEVVVRKG</sequence>
<dbReference type="Gene3D" id="3.30.559.10">
    <property type="entry name" value="Chloramphenicol acetyltransferase-like domain"/>
    <property type="match status" value="1"/>
</dbReference>
<evidence type="ECO:0000259" key="4">
    <source>
        <dbReference type="Pfam" id="PF00198"/>
    </source>
</evidence>
<dbReference type="SUPFAM" id="SSF52777">
    <property type="entry name" value="CoA-dependent acyltransferases"/>
    <property type="match status" value="1"/>
</dbReference>
<dbReference type="AlphaFoldDB" id="X0TZI3"/>
<evidence type="ECO:0000256" key="2">
    <source>
        <dbReference type="ARBA" id="ARBA00022679"/>
    </source>
</evidence>
<dbReference type="PANTHER" id="PTHR43178:SF5">
    <property type="entry name" value="LIPOAMIDE ACYLTRANSFERASE COMPONENT OF BRANCHED-CHAIN ALPHA-KETO ACID DEHYDROGENASE COMPLEX, MITOCHONDRIAL"/>
    <property type="match status" value="1"/>
</dbReference>
<dbReference type="Pfam" id="PF00198">
    <property type="entry name" value="2-oxoacid_dh"/>
    <property type="match status" value="1"/>
</dbReference>